<dbReference type="Proteomes" id="UP000095149">
    <property type="component" value="Unassembled WGS sequence"/>
</dbReference>
<feature type="compositionally biased region" description="Polar residues" evidence="1">
    <location>
        <begin position="878"/>
        <end position="895"/>
    </location>
</feature>
<feature type="compositionally biased region" description="Polar residues" evidence="1">
    <location>
        <begin position="195"/>
        <end position="212"/>
    </location>
</feature>
<dbReference type="Gene3D" id="1.10.220.100">
    <property type="entry name" value="conserved c-terminal region of ge- 1"/>
    <property type="match status" value="1"/>
</dbReference>
<dbReference type="EMBL" id="MEKH01000005">
    <property type="protein sequence ID" value="ODO07683.1"/>
    <property type="molecule type" value="Genomic_DNA"/>
</dbReference>
<name>A0A1E3K4C2_9TREE</name>
<reference evidence="2 3" key="1">
    <citation type="submission" date="2016-06" db="EMBL/GenBank/DDBJ databases">
        <title>Evolution of pathogenesis and genome organization in the Tremellales.</title>
        <authorList>
            <person name="Cuomo C."/>
            <person name="Litvintseva A."/>
            <person name="Heitman J."/>
            <person name="Chen Y."/>
            <person name="Sun S."/>
            <person name="Springer D."/>
            <person name="Dromer F."/>
            <person name="Young S."/>
            <person name="Zeng Q."/>
            <person name="Chapman S."/>
            <person name="Gujja S."/>
            <person name="Saif S."/>
            <person name="Birren B."/>
        </authorList>
    </citation>
    <scope>NUCLEOTIDE SEQUENCE [LARGE SCALE GENOMIC DNA]</scope>
    <source>
        <strain evidence="2 3">CBS 6273</strain>
    </source>
</reference>
<feature type="compositionally biased region" description="Low complexity" evidence="1">
    <location>
        <begin position="115"/>
        <end position="140"/>
    </location>
</feature>
<feature type="compositionally biased region" description="Low complexity" evidence="1">
    <location>
        <begin position="223"/>
        <end position="245"/>
    </location>
</feature>
<feature type="region of interest" description="Disordered" evidence="1">
    <location>
        <begin position="1"/>
        <end position="245"/>
    </location>
</feature>
<feature type="compositionally biased region" description="Polar residues" evidence="1">
    <location>
        <begin position="257"/>
        <end position="273"/>
    </location>
</feature>
<feature type="region of interest" description="Disordered" evidence="1">
    <location>
        <begin position="816"/>
        <end position="976"/>
    </location>
</feature>
<dbReference type="PANTHER" id="PTHR48148:SF2">
    <property type="entry name" value="PA14 DOMAIN-CONTAINING PROTEIN"/>
    <property type="match status" value="1"/>
</dbReference>
<evidence type="ECO:0000256" key="1">
    <source>
        <dbReference type="SAM" id="MobiDB-lite"/>
    </source>
</evidence>
<protein>
    <submittedName>
        <fullName evidence="2">Uncharacterized protein</fullName>
    </submittedName>
</protein>
<gene>
    <name evidence="2" type="ORF">I350_03254</name>
</gene>
<feature type="compositionally biased region" description="Basic and acidic residues" evidence="1">
    <location>
        <begin position="928"/>
        <end position="967"/>
    </location>
</feature>
<feature type="compositionally biased region" description="Low complexity" evidence="1">
    <location>
        <begin position="158"/>
        <end position="167"/>
    </location>
</feature>
<feature type="compositionally biased region" description="Low complexity" evidence="1">
    <location>
        <begin position="40"/>
        <end position="54"/>
    </location>
</feature>
<feature type="region of interest" description="Disordered" evidence="1">
    <location>
        <begin position="257"/>
        <end position="312"/>
    </location>
</feature>
<feature type="compositionally biased region" description="Low complexity" evidence="1">
    <location>
        <begin position="77"/>
        <end position="93"/>
    </location>
</feature>
<feature type="region of interest" description="Disordered" evidence="1">
    <location>
        <begin position="1204"/>
        <end position="1248"/>
    </location>
</feature>
<sequence length="1388" mass="146361">MASHQTGSTSSPREPVPTPPPLSLSDLFKNIQMPPPNPIPTAKAPSPASQSQASVGGPPGLTGGVDQRSKLLGMLSFGGTPASGATTPAAFTGITSPPVIAHQSGIITSPPPPASVASASPSVASLRGPRATTPAHEPAHSPAPAPAPGSVVEDDNPQAQAQAQAEVEVQKGTGTPKASVPAKFTFISPFDAFDPTSTPPNKGSATSSTASPVGSYRAEPRARAGAASASAVYPGSGPAPGSATAVRSDVDGEAVTQASIPAQTIPTIATKQTPKAKKGGRKEQAEKVDVDVDVKQEEQGGEEVGEGEGEGEVEDPAIAAFDPSPAPVPAPGLPNNVKKEVVVPSPSALAQPKLTPLPLPGQEVGEDGKPPHRPKETASHITINLGKPNAEHIVPPTPGALNVQAITITKTPAGGEGEGGFGAGRKVGVTRQFMGYTMSKGRIRLIDSRSGARLMLQTTTPTPLSGPGSGSGSIIDLAVTPVYIAALASDRSLWIWRVPPGWAYDNPPVELVFVGHTAGAGQGGQGGYWTEGAERVEWVKRHGGDQLVIGGKEGVVLFNPLHPSLPGQGPAPHPPSLFSTASTPSISPLLKSDGPLVDFCINAQNVALGLLSETGHFTLYSLGSLNRVWARMLPGSGSAVHERVSGCLFVESNVLVGRGGGGHWDLVQISTDIAVLSSIRFLPPPSASAGEKGKGKHGTKAVYDPWSGLLFIAPYLRNSLYAFRYALKGSAPLRDVSLPNGPRVVGFDLLSEFPLSPPSPPSSAGEETGVSSLAMIASLGNQPGREEGDLDFVVKTDKGAVSLHLTRLGVEIAQGRLGAEEKEDGEKEKGKEKEEEEGWTKVVEKPEPVQAWASRPAAPASIPAPKIKVIGEREHEQQQQQATLSHPLPSGTTLAPNHPSESEKAGTPSAPGSVSGGDGGKKGKKEKKQKEREERMVRDLKREEQEDKEKAGKKEKEDKVREREGQLREAGLLGTEGVGRDEVESLLGELEARLGRQFQQDLNTALFPITQKVEYLSSPAYLASLTSALSSSLQSTLLPALSQNIGKDILGASKASTREVVSLVGREVGRKVDESVDSVVRVVVQEAVVQDLLPVLRQETVRQTQAISADLHSELLQLRKSLSPPPLPPPAPKGPTKEELQEQKERQKERKEARERWVQWEKEREEEGKRWEGVRGEMRELRKLLQSQQGQGSREVSASAPIVPAHAHPTAPSNPVPQHHQPPPHPPFPHPGPHPNQFPQHPPFPPPSPAQLADTFIAVLSKQSVPETVQLVMDHRPLTDYILPVNGAGKSPLGQAVLLTVVHRLSTALSDLPLSPNTPTLLEWLRRSLTHLQPGDAEIETWAGRVLPLVRDGVVRFVERAGVEGGPAGRGLVNEGRELVSQVESKMG</sequence>
<feature type="compositionally biased region" description="Pro residues" evidence="1">
    <location>
        <begin position="1123"/>
        <end position="1133"/>
    </location>
</feature>
<feature type="compositionally biased region" description="Basic and acidic residues" evidence="1">
    <location>
        <begin position="1135"/>
        <end position="1170"/>
    </location>
</feature>
<dbReference type="OrthoDB" id="21128at2759"/>
<feature type="compositionally biased region" description="Low complexity" evidence="1">
    <location>
        <begin position="851"/>
        <end position="865"/>
    </location>
</feature>
<feature type="region of interest" description="Disordered" evidence="1">
    <location>
        <begin position="1120"/>
        <end position="1170"/>
    </location>
</feature>
<evidence type="ECO:0000313" key="2">
    <source>
        <dbReference type="EMBL" id="ODO07683.1"/>
    </source>
</evidence>
<feature type="compositionally biased region" description="Basic and acidic residues" evidence="1">
    <location>
        <begin position="818"/>
        <end position="847"/>
    </location>
</feature>
<feature type="compositionally biased region" description="Basic and acidic residues" evidence="1">
    <location>
        <begin position="366"/>
        <end position="377"/>
    </location>
</feature>
<evidence type="ECO:0000313" key="3">
    <source>
        <dbReference type="Proteomes" id="UP000095149"/>
    </source>
</evidence>
<organism evidence="2 3">
    <name type="scientific">Cryptococcus amylolentus CBS 6273</name>
    <dbReference type="NCBI Taxonomy" id="1296118"/>
    <lineage>
        <taxon>Eukaryota</taxon>
        <taxon>Fungi</taxon>
        <taxon>Dikarya</taxon>
        <taxon>Basidiomycota</taxon>
        <taxon>Agaricomycotina</taxon>
        <taxon>Tremellomycetes</taxon>
        <taxon>Tremellales</taxon>
        <taxon>Cryptococcaceae</taxon>
        <taxon>Cryptococcus</taxon>
    </lineage>
</organism>
<feature type="region of interest" description="Disordered" evidence="1">
    <location>
        <begin position="352"/>
        <end position="377"/>
    </location>
</feature>
<feature type="compositionally biased region" description="Acidic residues" evidence="1">
    <location>
        <begin position="299"/>
        <end position="312"/>
    </location>
</feature>
<dbReference type="InterPro" id="IPR044938">
    <property type="entry name" value="EDC4_C_sf"/>
</dbReference>
<feature type="compositionally biased region" description="Basic and acidic residues" evidence="1">
    <location>
        <begin position="281"/>
        <end position="298"/>
    </location>
</feature>
<dbReference type="PANTHER" id="PTHR48148">
    <property type="entry name" value="KERATINOCYTE PROLINE-RICH PROTEIN"/>
    <property type="match status" value="1"/>
</dbReference>
<accession>A0A1E3K4C2</accession>
<comment type="caution">
    <text evidence="2">The sequence shown here is derived from an EMBL/GenBank/DDBJ whole genome shotgun (WGS) entry which is preliminary data.</text>
</comment>
<proteinExistence type="predicted"/>
<feature type="compositionally biased region" description="Pro residues" evidence="1">
    <location>
        <begin position="1212"/>
        <end position="1248"/>
    </location>
</feature>